<feature type="transmembrane region" description="Helical" evidence="6">
    <location>
        <begin position="328"/>
        <end position="350"/>
    </location>
</feature>
<proteinExistence type="predicted"/>
<evidence type="ECO:0000256" key="2">
    <source>
        <dbReference type="ARBA" id="ARBA00022475"/>
    </source>
</evidence>
<feature type="transmembrane region" description="Helical" evidence="6">
    <location>
        <begin position="203"/>
        <end position="228"/>
    </location>
</feature>
<evidence type="ECO:0000259" key="7">
    <source>
        <dbReference type="Pfam" id="PF09924"/>
    </source>
</evidence>
<evidence type="ECO:0000256" key="6">
    <source>
        <dbReference type="SAM" id="Phobius"/>
    </source>
</evidence>
<evidence type="ECO:0000256" key="4">
    <source>
        <dbReference type="ARBA" id="ARBA00022989"/>
    </source>
</evidence>
<feature type="transmembrane region" description="Helical" evidence="6">
    <location>
        <begin position="446"/>
        <end position="468"/>
    </location>
</feature>
<reference evidence="9" key="1">
    <citation type="journal article" date="2019" name="Int. J. Syst. Evol. Microbiol.">
        <title>The Global Catalogue of Microorganisms (GCM) 10K type strain sequencing project: providing services to taxonomists for standard genome sequencing and annotation.</title>
        <authorList>
            <consortium name="The Broad Institute Genomics Platform"/>
            <consortium name="The Broad Institute Genome Sequencing Center for Infectious Disease"/>
            <person name="Wu L."/>
            <person name="Ma J."/>
        </authorList>
    </citation>
    <scope>NUCLEOTIDE SEQUENCE [LARGE SCALE GENOMIC DNA]</scope>
    <source>
        <strain evidence="9">KCTC 52094</strain>
    </source>
</reference>
<dbReference type="PANTHER" id="PTHR34697:SF2">
    <property type="entry name" value="PHOSPHATIDYLGLYCEROL LYSYLTRANSFERASE"/>
    <property type="match status" value="1"/>
</dbReference>
<feature type="transmembrane region" description="Helical" evidence="6">
    <location>
        <begin position="488"/>
        <end position="509"/>
    </location>
</feature>
<keyword evidence="2" id="KW-1003">Cell membrane</keyword>
<evidence type="ECO:0000313" key="9">
    <source>
        <dbReference type="Proteomes" id="UP001595593"/>
    </source>
</evidence>
<keyword evidence="3 6" id="KW-0812">Transmembrane</keyword>
<dbReference type="InterPro" id="IPR024320">
    <property type="entry name" value="LPG_synthase_C"/>
</dbReference>
<dbReference type="Proteomes" id="UP001595593">
    <property type="component" value="Unassembled WGS sequence"/>
</dbReference>
<protein>
    <submittedName>
        <fullName evidence="8">Phosphatidylglycerol lysyltransferase domain-containing protein</fullName>
    </submittedName>
</protein>
<feature type="transmembrane region" description="Helical" evidence="6">
    <location>
        <begin position="12"/>
        <end position="30"/>
    </location>
</feature>
<dbReference type="PANTHER" id="PTHR34697">
    <property type="entry name" value="PHOSPHATIDYLGLYCEROL LYSYLTRANSFERASE"/>
    <property type="match status" value="1"/>
</dbReference>
<accession>A0ABV7G2X7</accession>
<organism evidence="8 9">
    <name type="scientific">Teichococcus globiformis</name>
    <dbReference type="NCBI Taxonomy" id="2307229"/>
    <lineage>
        <taxon>Bacteria</taxon>
        <taxon>Pseudomonadati</taxon>
        <taxon>Pseudomonadota</taxon>
        <taxon>Alphaproteobacteria</taxon>
        <taxon>Acetobacterales</taxon>
        <taxon>Roseomonadaceae</taxon>
        <taxon>Roseomonas</taxon>
    </lineage>
</organism>
<feature type="transmembrane region" description="Helical" evidence="6">
    <location>
        <begin position="129"/>
        <end position="150"/>
    </location>
</feature>
<feature type="transmembrane region" description="Helical" evidence="6">
    <location>
        <begin position="391"/>
        <end position="409"/>
    </location>
</feature>
<evidence type="ECO:0000256" key="5">
    <source>
        <dbReference type="ARBA" id="ARBA00023136"/>
    </source>
</evidence>
<keyword evidence="5 6" id="KW-0472">Membrane</keyword>
<feature type="domain" description="Phosphatidylglycerol lysyltransferase C-terminal" evidence="7">
    <location>
        <begin position="550"/>
        <end position="617"/>
    </location>
</feature>
<comment type="subcellular location">
    <subcellularLocation>
        <location evidence="1">Cell membrane</location>
        <topology evidence="1">Multi-pass membrane protein</topology>
    </subcellularLocation>
</comment>
<evidence type="ECO:0000313" key="8">
    <source>
        <dbReference type="EMBL" id="MFC3126825.1"/>
    </source>
</evidence>
<comment type="caution">
    <text evidence="8">The sequence shown here is derived from an EMBL/GenBank/DDBJ whole genome shotgun (WGS) entry which is preliminary data.</text>
</comment>
<feature type="transmembrane region" description="Helical" evidence="6">
    <location>
        <begin position="162"/>
        <end position="183"/>
    </location>
</feature>
<dbReference type="InterPro" id="IPR051211">
    <property type="entry name" value="PG_lysyltransferase"/>
</dbReference>
<gene>
    <name evidence="8" type="ORF">ACFOD4_17305</name>
</gene>
<dbReference type="EMBL" id="JBHRTN010000018">
    <property type="protein sequence ID" value="MFC3126825.1"/>
    <property type="molecule type" value="Genomic_DNA"/>
</dbReference>
<feature type="transmembrane region" description="Helical" evidence="6">
    <location>
        <begin position="88"/>
        <end position="109"/>
    </location>
</feature>
<feature type="transmembrane region" description="Helical" evidence="6">
    <location>
        <begin position="362"/>
        <end position="384"/>
    </location>
</feature>
<name>A0ABV7G2X7_9PROT</name>
<dbReference type="Pfam" id="PF09924">
    <property type="entry name" value="LPG_synthase_C"/>
    <property type="match status" value="1"/>
</dbReference>
<feature type="transmembrane region" description="Helical" evidence="6">
    <location>
        <begin position="240"/>
        <end position="268"/>
    </location>
</feature>
<feature type="transmembrane region" description="Helical" evidence="6">
    <location>
        <begin position="288"/>
        <end position="307"/>
    </location>
</feature>
<evidence type="ECO:0000256" key="3">
    <source>
        <dbReference type="ARBA" id="ARBA00022692"/>
    </source>
</evidence>
<evidence type="ECO:0000256" key="1">
    <source>
        <dbReference type="ARBA" id="ARBA00004651"/>
    </source>
</evidence>
<sequence length="640" mass="68452">MRGVLGWLRRHGPTVFGLALLAGALFVVQREVRHLSWAEIQAAIGAVPRQTLWIAAGWTVLAYAVLTIYDRLGSVYAGRPVSYVRTSLASFCAYTLAHNLGFAAVSGAAVRYRFYAAWGLTPAEIAKVIAFTSLTFGLGGMALGGLVLIWEPEVVPWIAAHLPHWAMQLVGVGLLCVVGAYILLSRLLPHFTVFGYRIDLPGFRMACAQTVLAGVDVAVTAMIFYALLPSAEGLSFARFLGIYLAAYTAGLAANVPGGLGVFDTAVLIGLQPYIPAPEVIGALLLFRFYYYIVPLFLAGALFAGFEINQRRHLIGGAATSDVTDAFEGPAMAGLTGLAGAALLFIGALPAKGSPLAQWINEWAALASHFAASVIGSLLLVMAYGMVRRLRIAWVTGIVLMMLGAIVTLLRGEPWFISGGFLVLAGLLACFRTAFYRDARLTGEPLAGSTLMPLVASVAAVLVLAQIAWQGPVADEPWWAVPFLDETPHTLRFTVGLCGVLLLAAAFRLLRPARIRAPSYDMPTRARLAALGARVPAAADGAIFAEGGRGAGFAFIRRDDVWIGLGDPAGEASACIAALWRFRDLCERNGVDHAFWQVGPELLRAYEDTGLAAVPLGDGRFLACRAERDPQRLLEALSQRR</sequence>
<keyword evidence="9" id="KW-1185">Reference proteome</keyword>
<feature type="transmembrane region" description="Helical" evidence="6">
    <location>
        <begin position="50"/>
        <end position="68"/>
    </location>
</feature>
<dbReference type="RefSeq" id="WP_379598414.1">
    <property type="nucleotide sequence ID" value="NZ_JBHRTN010000018.1"/>
</dbReference>
<keyword evidence="4 6" id="KW-1133">Transmembrane helix</keyword>
<feature type="transmembrane region" description="Helical" evidence="6">
    <location>
        <begin position="415"/>
        <end position="434"/>
    </location>
</feature>